<reference evidence="11 12" key="1">
    <citation type="submission" date="2016-10" db="EMBL/GenBank/DDBJ databases">
        <authorList>
            <person name="de Groot N.N."/>
        </authorList>
    </citation>
    <scope>NUCLEOTIDE SEQUENCE [LARGE SCALE GENOMIC DNA]</scope>
    <source>
        <strain evidence="11 12">CGMCC 1.6291</strain>
    </source>
</reference>
<dbReference type="GO" id="GO:0070401">
    <property type="term" value="F:NADP+ binding"/>
    <property type="evidence" value="ECO:0007669"/>
    <property type="project" value="UniProtKB-ARBA"/>
</dbReference>
<evidence type="ECO:0000256" key="2">
    <source>
        <dbReference type="ARBA" id="ARBA00009539"/>
    </source>
</evidence>
<evidence type="ECO:0000256" key="4">
    <source>
        <dbReference type="ARBA" id="ARBA00022563"/>
    </source>
</evidence>
<dbReference type="PIRSF" id="PIRSF000194">
    <property type="entry name" value="DHFR"/>
    <property type="match status" value="1"/>
</dbReference>
<gene>
    <name evidence="11" type="ORF">SAMN04488052_104399</name>
</gene>
<dbReference type="RefSeq" id="WP_091643971.1">
    <property type="nucleotide sequence ID" value="NZ_FOEG01000004.1"/>
</dbReference>
<dbReference type="UniPathway" id="UPA00077">
    <property type="reaction ID" value="UER00158"/>
</dbReference>
<dbReference type="GO" id="GO:0046452">
    <property type="term" value="P:dihydrofolate metabolic process"/>
    <property type="evidence" value="ECO:0007669"/>
    <property type="project" value="TreeGrafter"/>
</dbReference>
<evidence type="ECO:0000256" key="6">
    <source>
        <dbReference type="ARBA" id="ARBA00023002"/>
    </source>
</evidence>
<dbReference type="InterPro" id="IPR001796">
    <property type="entry name" value="DHFR_dom"/>
</dbReference>
<keyword evidence="6 8" id="KW-0560">Oxidoreductase</keyword>
<dbReference type="STRING" id="406100.SAMN04488052_104399"/>
<dbReference type="EC" id="1.5.1.3" evidence="3 8"/>
<dbReference type="GO" id="GO:0005829">
    <property type="term" value="C:cytosol"/>
    <property type="evidence" value="ECO:0007669"/>
    <property type="project" value="TreeGrafter"/>
</dbReference>
<evidence type="ECO:0000256" key="7">
    <source>
        <dbReference type="ARBA" id="ARBA00025067"/>
    </source>
</evidence>
<dbReference type="PANTHER" id="PTHR48069:SF3">
    <property type="entry name" value="DIHYDROFOLATE REDUCTASE"/>
    <property type="match status" value="1"/>
</dbReference>
<dbReference type="PRINTS" id="PR00070">
    <property type="entry name" value="DHFR"/>
</dbReference>
<comment type="catalytic activity">
    <reaction evidence="8">
        <text>(6S)-5,6,7,8-tetrahydrofolate + NADP(+) = 7,8-dihydrofolate + NADPH + H(+)</text>
        <dbReference type="Rhea" id="RHEA:15009"/>
        <dbReference type="ChEBI" id="CHEBI:15378"/>
        <dbReference type="ChEBI" id="CHEBI:57451"/>
        <dbReference type="ChEBI" id="CHEBI:57453"/>
        <dbReference type="ChEBI" id="CHEBI:57783"/>
        <dbReference type="ChEBI" id="CHEBI:58349"/>
        <dbReference type="EC" id="1.5.1.3"/>
    </reaction>
</comment>
<dbReference type="PANTHER" id="PTHR48069">
    <property type="entry name" value="DIHYDROFOLATE REDUCTASE"/>
    <property type="match status" value="1"/>
</dbReference>
<evidence type="ECO:0000259" key="10">
    <source>
        <dbReference type="PROSITE" id="PS51330"/>
    </source>
</evidence>
<dbReference type="Pfam" id="PF00186">
    <property type="entry name" value="DHFR_1"/>
    <property type="match status" value="1"/>
</dbReference>
<dbReference type="OrthoDB" id="9804315at2"/>
<feature type="domain" description="DHFR" evidence="10">
    <location>
        <begin position="1"/>
        <end position="159"/>
    </location>
</feature>
<evidence type="ECO:0000256" key="9">
    <source>
        <dbReference type="RuleBase" id="RU004474"/>
    </source>
</evidence>
<sequence length="160" mass="18131">MISLIAALTPDHVIGKGNDLPWRIPDDLRHFKRTTRGKPVIMGRRNYLSIGRPLPDRHNIVMTRNPDFQAPGCTVVADADAALTAAGDAREVMIIGGAEIYRLFLPRADRLYLTWVHTAIDGDTWFPAFDAHDWQVIDERHQAPDDNTPFPLHFQTLARR</sequence>
<dbReference type="EMBL" id="FOEG01000004">
    <property type="protein sequence ID" value="SEO93314.1"/>
    <property type="molecule type" value="Genomic_DNA"/>
</dbReference>
<keyword evidence="12" id="KW-1185">Reference proteome</keyword>
<dbReference type="GO" id="GO:0004146">
    <property type="term" value="F:dihydrofolate reductase activity"/>
    <property type="evidence" value="ECO:0007669"/>
    <property type="project" value="UniProtKB-EC"/>
</dbReference>
<accession>A0A1H8TRR7</accession>
<dbReference type="InterPro" id="IPR017925">
    <property type="entry name" value="DHFR_CS"/>
</dbReference>
<comment type="function">
    <text evidence="7 8">Key enzyme in folate metabolism. Catalyzes an essential reaction for de novo glycine and purine synthesis, and for DNA precursor synthesis.</text>
</comment>
<keyword evidence="4 8" id="KW-0554">One-carbon metabolism</keyword>
<comment type="pathway">
    <text evidence="1 8">Cofactor biosynthesis; tetrahydrofolate biosynthesis; 5,6,7,8-tetrahydrofolate from 7,8-dihydrofolate: step 1/1.</text>
</comment>
<dbReference type="GO" id="GO:0046655">
    <property type="term" value="P:folic acid metabolic process"/>
    <property type="evidence" value="ECO:0007669"/>
    <property type="project" value="TreeGrafter"/>
</dbReference>
<evidence type="ECO:0000313" key="11">
    <source>
        <dbReference type="EMBL" id="SEO93314.1"/>
    </source>
</evidence>
<dbReference type="GO" id="GO:0046654">
    <property type="term" value="P:tetrahydrofolate biosynthetic process"/>
    <property type="evidence" value="ECO:0007669"/>
    <property type="project" value="UniProtKB-UniPathway"/>
</dbReference>
<dbReference type="AlphaFoldDB" id="A0A1H8TRR7"/>
<dbReference type="InterPro" id="IPR012259">
    <property type="entry name" value="DHFR"/>
</dbReference>
<dbReference type="InterPro" id="IPR024072">
    <property type="entry name" value="DHFR-like_dom_sf"/>
</dbReference>
<evidence type="ECO:0000256" key="3">
    <source>
        <dbReference type="ARBA" id="ARBA00012856"/>
    </source>
</evidence>
<dbReference type="PROSITE" id="PS00075">
    <property type="entry name" value="DHFR_1"/>
    <property type="match status" value="1"/>
</dbReference>
<dbReference type="PROSITE" id="PS51330">
    <property type="entry name" value="DHFR_2"/>
    <property type="match status" value="1"/>
</dbReference>
<evidence type="ECO:0000256" key="8">
    <source>
        <dbReference type="PIRNR" id="PIRNR000194"/>
    </source>
</evidence>
<evidence type="ECO:0000256" key="5">
    <source>
        <dbReference type="ARBA" id="ARBA00022857"/>
    </source>
</evidence>
<dbReference type="Proteomes" id="UP000199657">
    <property type="component" value="Unassembled WGS sequence"/>
</dbReference>
<keyword evidence="5 8" id="KW-0521">NADP</keyword>
<name>A0A1H8TRR7_9GAMM</name>
<evidence type="ECO:0000313" key="12">
    <source>
        <dbReference type="Proteomes" id="UP000199657"/>
    </source>
</evidence>
<dbReference type="Gene3D" id="3.40.430.10">
    <property type="entry name" value="Dihydrofolate Reductase, subunit A"/>
    <property type="match status" value="1"/>
</dbReference>
<dbReference type="CDD" id="cd00209">
    <property type="entry name" value="DHFR"/>
    <property type="match status" value="1"/>
</dbReference>
<dbReference type="GO" id="GO:0006730">
    <property type="term" value="P:one-carbon metabolic process"/>
    <property type="evidence" value="ECO:0007669"/>
    <property type="project" value="UniProtKB-KW"/>
</dbReference>
<proteinExistence type="inferred from homology"/>
<dbReference type="FunFam" id="3.40.430.10:FF:000001">
    <property type="entry name" value="Dihydrofolate reductase"/>
    <property type="match status" value="1"/>
</dbReference>
<comment type="similarity">
    <text evidence="2 8 9">Belongs to the dihydrofolate reductase family.</text>
</comment>
<evidence type="ECO:0000256" key="1">
    <source>
        <dbReference type="ARBA" id="ARBA00004903"/>
    </source>
</evidence>
<organism evidence="11 12">
    <name type="scientific">Aquisalimonas asiatica</name>
    <dbReference type="NCBI Taxonomy" id="406100"/>
    <lineage>
        <taxon>Bacteria</taxon>
        <taxon>Pseudomonadati</taxon>
        <taxon>Pseudomonadota</taxon>
        <taxon>Gammaproteobacteria</taxon>
        <taxon>Chromatiales</taxon>
        <taxon>Ectothiorhodospiraceae</taxon>
        <taxon>Aquisalimonas</taxon>
    </lineage>
</organism>
<protein>
    <recommendedName>
        <fullName evidence="3 8">Dihydrofolate reductase</fullName>
        <ecNumber evidence="3 8">1.5.1.3</ecNumber>
    </recommendedName>
</protein>
<dbReference type="SUPFAM" id="SSF53597">
    <property type="entry name" value="Dihydrofolate reductase-like"/>
    <property type="match status" value="1"/>
</dbReference>